<keyword evidence="4" id="KW-1185">Reference proteome</keyword>
<dbReference type="AlphaFoldDB" id="A0A8H3EVP9"/>
<feature type="compositionally biased region" description="Polar residues" evidence="1">
    <location>
        <begin position="160"/>
        <end position="178"/>
    </location>
</feature>
<feature type="domain" description="TRIP4/RQT4 C2HC5-type zinc finger" evidence="2">
    <location>
        <begin position="231"/>
        <end position="282"/>
    </location>
</feature>
<accession>A0A8H3EVP9</accession>
<protein>
    <recommendedName>
        <fullName evidence="2">TRIP4/RQT4 C2HC5-type zinc finger domain-containing protein</fullName>
    </recommendedName>
</protein>
<gene>
    <name evidence="3" type="ORF">GOMPHAMPRED_008143</name>
</gene>
<evidence type="ECO:0000259" key="2">
    <source>
        <dbReference type="Pfam" id="PF06221"/>
    </source>
</evidence>
<organism evidence="3 4">
    <name type="scientific">Gomphillus americanus</name>
    <dbReference type="NCBI Taxonomy" id="1940652"/>
    <lineage>
        <taxon>Eukaryota</taxon>
        <taxon>Fungi</taxon>
        <taxon>Dikarya</taxon>
        <taxon>Ascomycota</taxon>
        <taxon>Pezizomycotina</taxon>
        <taxon>Lecanoromycetes</taxon>
        <taxon>OSLEUM clade</taxon>
        <taxon>Ostropomycetidae</taxon>
        <taxon>Ostropales</taxon>
        <taxon>Graphidaceae</taxon>
        <taxon>Gomphilloideae</taxon>
        <taxon>Gomphillus</taxon>
    </lineage>
</organism>
<dbReference type="GO" id="GO:0008270">
    <property type="term" value="F:zinc ion binding"/>
    <property type="evidence" value="ECO:0007669"/>
    <property type="project" value="InterPro"/>
</dbReference>
<dbReference type="Proteomes" id="UP000664169">
    <property type="component" value="Unassembled WGS sequence"/>
</dbReference>
<dbReference type="InterPro" id="IPR039128">
    <property type="entry name" value="TRIP4-like"/>
</dbReference>
<feature type="region of interest" description="Disordered" evidence="1">
    <location>
        <begin position="155"/>
        <end position="202"/>
    </location>
</feature>
<dbReference type="Pfam" id="PF06221">
    <property type="entry name" value="zf-C2HC5"/>
    <property type="match status" value="1"/>
</dbReference>
<dbReference type="OrthoDB" id="338816at2759"/>
<dbReference type="GO" id="GO:0180022">
    <property type="term" value="C:RQC-trigger complex"/>
    <property type="evidence" value="ECO:0007669"/>
    <property type="project" value="InterPro"/>
</dbReference>
<sequence>MATDWGLQQISKLLPLDTDSLKQILDYSATLSQAEAAEHLKNLLGDSPQAFEFISSFNQRRKATQTVAEPEDDRVPRGQPRQKKKKPLLNNLPAPRKLQDHGNVQGGYQKRDEEDYMPSSSKSSKDVPGKFSLSSNPAARQMPILLDPALPNVHARTASPAKSQQASRNASPAHQSRGTSPSKKSKSTKVSIPGGTAMHGASTTMSDLESAIRALELTTNPSLPPPDPKLRKCSCMGLQHPLLAAAPNCLSCGKIICAKEGLAPCTFCGAALLTGSQVQDMIDALRRERASERIAANNAAQAARTGKAPDNSALTKAQAHRDRLLEFQATNAQRTKVVDEAAAFETPHAGVSQWSSAEERAAQLRSQQKVLREMEWNARPEYEKRRMVVSLDIKGGKAVKQMQQISLHEAMGPEEDDIPEIHEIPVPQKSDGGAFSQNPLLGHLVKPVWKAADGVTSSEDDMQRQNSRKLWRRVQDDTTDNEEIILNGGIYGGRELERTFAEEPAYG</sequence>
<proteinExistence type="predicted"/>
<dbReference type="EMBL" id="CAJPDQ010000009">
    <property type="protein sequence ID" value="CAF9914366.1"/>
    <property type="molecule type" value="Genomic_DNA"/>
</dbReference>
<feature type="region of interest" description="Disordered" evidence="1">
    <location>
        <begin position="64"/>
        <end position="135"/>
    </location>
</feature>
<dbReference type="GO" id="GO:0005634">
    <property type="term" value="C:nucleus"/>
    <property type="evidence" value="ECO:0007669"/>
    <property type="project" value="InterPro"/>
</dbReference>
<comment type="caution">
    <text evidence="3">The sequence shown here is derived from an EMBL/GenBank/DDBJ whole genome shotgun (WGS) entry which is preliminary data.</text>
</comment>
<dbReference type="InterPro" id="IPR009349">
    <property type="entry name" value="TRIP4/RQT4_C2HC5_Znf"/>
</dbReference>
<dbReference type="PANTHER" id="PTHR12963">
    <property type="entry name" value="THYROID RECEPTOR INTERACTING PROTEIN RELATED"/>
    <property type="match status" value="1"/>
</dbReference>
<dbReference type="GO" id="GO:0072344">
    <property type="term" value="P:rescue of stalled ribosome"/>
    <property type="evidence" value="ECO:0007669"/>
    <property type="project" value="InterPro"/>
</dbReference>
<name>A0A8H3EVP9_9LECA</name>
<reference evidence="3" key="1">
    <citation type="submission" date="2021-03" db="EMBL/GenBank/DDBJ databases">
        <authorList>
            <person name="Tagirdzhanova G."/>
        </authorList>
    </citation>
    <scope>NUCLEOTIDE SEQUENCE</scope>
</reference>
<evidence type="ECO:0000256" key="1">
    <source>
        <dbReference type="SAM" id="MobiDB-lite"/>
    </source>
</evidence>
<dbReference type="PANTHER" id="PTHR12963:SF4">
    <property type="entry name" value="ACTIVATING SIGNAL COINTEGRATOR 1"/>
    <property type="match status" value="1"/>
</dbReference>
<evidence type="ECO:0000313" key="3">
    <source>
        <dbReference type="EMBL" id="CAF9914366.1"/>
    </source>
</evidence>
<evidence type="ECO:0000313" key="4">
    <source>
        <dbReference type="Proteomes" id="UP000664169"/>
    </source>
</evidence>
<dbReference type="GO" id="GO:0045893">
    <property type="term" value="P:positive regulation of DNA-templated transcription"/>
    <property type="evidence" value="ECO:0007669"/>
    <property type="project" value="TreeGrafter"/>
</dbReference>